<dbReference type="Pfam" id="PF04101">
    <property type="entry name" value="Glyco_tran_28_C"/>
    <property type="match status" value="1"/>
</dbReference>
<dbReference type="InterPro" id="IPR004276">
    <property type="entry name" value="GlycoTrans_28_N"/>
</dbReference>
<dbReference type="SUPFAM" id="SSF53756">
    <property type="entry name" value="UDP-Glycosyltransferase/glycogen phosphorylase"/>
    <property type="match status" value="1"/>
</dbReference>
<dbReference type="EMBL" id="BAABAB010000022">
    <property type="protein sequence ID" value="GAA3628450.1"/>
    <property type="molecule type" value="Genomic_DNA"/>
</dbReference>
<feature type="domain" description="Glycosyl transferase family 28 C-terminal" evidence="12">
    <location>
        <begin position="185"/>
        <end position="337"/>
    </location>
</feature>
<proteinExistence type="inferred from homology"/>
<comment type="catalytic activity">
    <reaction evidence="10">
        <text>di-trans,octa-cis-undecaprenyl diphospho-N-acetyl-alpha-D-muramoyl-L-alanyl-D-glutamyl-meso-2,6-diaminopimeloyl-D-alanyl-D-alanine + UDP-N-acetyl-alpha-D-glucosamine = di-trans,octa-cis-undecaprenyl diphospho-[N-acetyl-alpha-D-glucosaminyl-(1-&gt;4)]-N-acetyl-alpha-D-muramoyl-L-alanyl-D-glutamyl-meso-2,6-diaminopimeloyl-D-alanyl-D-alanine + UDP + H(+)</text>
        <dbReference type="Rhea" id="RHEA:31227"/>
        <dbReference type="ChEBI" id="CHEBI:15378"/>
        <dbReference type="ChEBI" id="CHEBI:57705"/>
        <dbReference type="ChEBI" id="CHEBI:58223"/>
        <dbReference type="ChEBI" id="CHEBI:61387"/>
        <dbReference type="ChEBI" id="CHEBI:61388"/>
        <dbReference type="EC" id="2.4.1.227"/>
    </reaction>
</comment>
<feature type="binding site" evidence="10">
    <location>
        <position position="192"/>
    </location>
    <ligand>
        <name>UDP-N-acetyl-alpha-D-glucosamine</name>
        <dbReference type="ChEBI" id="CHEBI:57705"/>
    </ligand>
</feature>
<keyword evidence="7 10" id="KW-0472">Membrane</keyword>
<keyword evidence="6 10" id="KW-0573">Peptidoglycan synthesis</keyword>
<organism evidence="13 14">
    <name type="scientific">Microlunatus ginsengisoli</name>
    <dbReference type="NCBI Taxonomy" id="363863"/>
    <lineage>
        <taxon>Bacteria</taxon>
        <taxon>Bacillati</taxon>
        <taxon>Actinomycetota</taxon>
        <taxon>Actinomycetes</taxon>
        <taxon>Propionibacteriales</taxon>
        <taxon>Propionibacteriaceae</taxon>
        <taxon>Microlunatus</taxon>
    </lineage>
</organism>
<reference evidence="14" key="1">
    <citation type="journal article" date="2019" name="Int. J. Syst. Evol. Microbiol.">
        <title>The Global Catalogue of Microorganisms (GCM) 10K type strain sequencing project: providing services to taxonomists for standard genome sequencing and annotation.</title>
        <authorList>
            <consortium name="The Broad Institute Genomics Platform"/>
            <consortium name="The Broad Institute Genome Sequencing Center for Infectious Disease"/>
            <person name="Wu L."/>
            <person name="Ma J."/>
        </authorList>
    </citation>
    <scope>NUCLEOTIDE SEQUENCE [LARGE SCALE GENOMIC DNA]</scope>
    <source>
        <strain evidence="14">JCM 16929</strain>
    </source>
</reference>
<dbReference type="Proteomes" id="UP001501490">
    <property type="component" value="Unassembled WGS sequence"/>
</dbReference>
<keyword evidence="8 10" id="KW-0131">Cell cycle</keyword>
<dbReference type="InterPro" id="IPR006009">
    <property type="entry name" value="GlcNAc_MurG"/>
</dbReference>
<sequence length="358" mass="37800">MLAGGGTAGHTSPLIATAHELAEQRPGIRITALGTERGLETTVVPAAGLPLELIPPVPMPRRPTPELFRVPGRLRASVKAAERVLREAGAGAVLGFGGYVSTPAYLAARRLRLPILVHEQNVLPGLANKLAARFTEHVYTSFAETELPHATWIGLPMRRAITELDRAAERGSARAEFGLAPDLPVLLVSGGSQGAARINTAVEGARDDLLASGIQILHVLGPRNMGAETPYTHPENGAVYRPLAYVERMERAYAAADLMLGRCGASTVLETAVVGLPAIFVPYPHGNGEQRRNARLVVDAGGGLLVTDADCTPELVAARVPELVHQPGRLAGMSVALRGVARGDAASTLARRTLEVMR</sequence>
<gene>
    <name evidence="10 13" type="primary">murG</name>
    <name evidence="13" type="ORF">GCM10022236_33480</name>
</gene>
<keyword evidence="5 10" id="KW-0133">Cell shape</keyword>
<comment type="function">
    <text evidence="10">Cell wall formation. Catalyzes the transfer of a GlcNAc subunit on undecaprenyl-pyrophosphoryl-MurNAc-pentapeptide (lipid intermediate I) to form undecaprenyl-pyrophosphoryl-MurNAc-(pentapeptide)GlcNAc (lipid intermediate II).</text>
</comment>
<evidence type="ECO:0000259" key="12">
    <source>
        <dbReference type="Pfam" id="PF04101"/>
    </source>
</evidence>
<dbReference type="Pfam" id="PF03033">
    <property type="entry name" value="Glyco_transf_28"/>
    <property type="match status" value="1"/>
</dbReference>
<comment type="similarity">
    <text evidence="10">Belongs to the glycosyltransferase 28 family. MurG subfamily.</text>
</comment>
<evidence type="ECO:0000256" key="6">
    <source>
        <dbReference type="ARBA" id="ARBA00022984"/>
    </source>
</evidence>
<dbReference type="HAMAP" id="MF_00033">
    <property type="entry name" value="MurG"/>
    <property type="match status" value="1"/>
</dbReference>
<evidence type="ECO:0000256" key="7">
    <source>
        <dbReference type="ARBA" id="ARBA00023136"/>
    </source>
</evidence>
<accession>A0ABP7AAY6</accession>
<evidence type="ECO:0000256" key="5">
    <source>
        <dbReference type="ARBA" id="ARBA00022960"/>
    </source>
</evidence>
<comment type="caution">
    <text evidence="10">Lacks conserved residue(s) required for the propagation of feature annotation.</text>
</comment>
<evidence type="ECO:0000256" key="4">
    <source>
        <dbReference type="ARBA" id="ARBA00022679"/>
    </source>
</evidence>
<evidence type="ECO:0000313" key="14">
    <source>
        <dbReference type="Proteomes" id="UP001501490"/>
    </source>
</evidence>
<keyword evidence="4 10" id="KW-0808">Transferase</keyword>
<evidence type="ECO:0000256" key="10">
    <source>
        <dbReference type="HAMAP-Rule" id="MF_00033"/>
    </source>
</evidence>
<feature type="binding site" evidence="10">
    <location>
        <position position="121"/>
    </location>
    <ligand>
        <name>UDP-N-acetyl-alpha-D-glucosamine</name>
        <dbReference type="ChEBI" id="CHEBI:57705"/>
    </ligand>
</feature>
<comment type="pathway">
    <text evidence="10">Cell wall biogenesis; peptidoglycan biosynthesis.</text>
</comment>
<keyword evidence="1 10" id="KW-1003">Cell membrane</keyword>
<keyword evidence="3 10" id="KW-0328">Glycosyltransferase</keyword>
<protein>
    <recommendedName>
        <fullName evidence="10">UDP-N-acetylglucosamine--N-acetylmuramyl-(pentapeptide) pyrophosphoryl-undecaprenol N-acetylglucosamine transferase</fullName>
        <ecNumber evidence="10">2.4.1.227</ecNumber>
    </recommendedName>
    <alternativeName>
        <fullName evidence="10">Undecaprenyl-PP-MurNAc-pentapeptide-UDPGlcNAc GlcNAc transferase</fullName>
    </alternativeName>
</protein>
<comment type="caution">
    <text evidence="13">The sequence shown here is derived from an EMBL/GenBank/DDBJ whole genome shotgun (WGS) entry which is preliminary data.</text>
</comment>
<feature type="binding site" evidence="10">
    <location>
        <position position="158"/>
    </location>
    <ligand>
        <name>UDP-N-acetyl-alpha-D-glucosamine</name>
        <dbReference type="ChEBI" id="CHEBI:57705"/>
    </ligand>
</feature>
<feature type="domain" description="Glycosyltransferase family 28 N-terminal" evidence="11">
    <location>
        <begin position="1"/>
        <end position="140"/>
    </location>
</feature>
<keyword evidence="9 10" id="KW-0961">Cell wall biogenesis/degradation</keyword>
<dbReference type="Gene3D" id="3.40.50.2000">
    <property type="entry name" value="Glycogen Phosphorylase B"/>
    <property type="match status" value="2"/>
</dbReference>
<keyword evidence="2 10" id="KW-0132">Cell division</keyword>
<keyword evidence="14" id="KW-1185">Reference proteome</keyword>
<evidence type="ECO:0000256" key="2">
    <source>
        <dbReference type="ARBA" id="ARBA00022618"/>
    </source>
</evidence>
<comment type="subcellular location">
    <subcellularLocation>
        <location evidence="10">Cell membrane</location>
        <topology evidence="10">Peripheral membrane protein</topology>
        <orientation evidence="10">Cytoplasmic side</orientation>
    </subcellularLocation>
</comment>
<feature type="binding site" evidence="10">
    <location>
        <position position="290"/>
    </location>
    <ligand>
        <name>UDP-N-acetyl-alpha-D-glucosamine</name>
        <dbReference type="ChEBI" id="CHEBI:57705"/>
    </ligand>
</feature>
<feature type="binding site" evidence="10">
    <location>
        <begin position="7"/>
        <end position="9"/>
    </location>
    <ligand>
        <name>UDP-N-acetyl-alpha-D-glucosamine</name>
        <dbReference type="ChEBI" id="CHEBI:57705"/>
    </ligand>
</feature>
<evidence type="ECO:0000256" key="1">
    <source>
        <dbReference type="ARBA" id="ARBA00022475"/>
    </source>
</evidence>
<evidence type="ECO:0000313" key="13">
    <source>
        <dbReference type="EMBL" id="GAA3628450.1"/>
    </source>
</evidence>
<dbReference type="PANTHER" id="PTHR21015:SF22">
    <property type="entry name" value="GLYCOSYLTRANSFERASE"/>
    <property type="match status" value="1"/>
</dbReference>
<name>A0ABP7AAY6_9ACTN</name>
<dbReference type="NCBIfam" id="TIGR01133">
    <property type="entry name" value="murG"/>
    <property type="match status" value="1"/>
</dbReference>
<dbReference type="CDD" id="cd03785">
    <property type="entry name" value="GT28_MurG"/>
    <property type="match status" value="1"/>
</dbReference>
<evidence type="ECO:0000256" key="8">
    <source>
        <dbReference type="ARBA" id="ARBA00023306"/>
    </source>
</evidence>
<dbReference type="EC" id="2.4.1.227" evidence="10"/>
<dbReference type="PANTHER" id="PTHR21015">
    <property type="entry name" value="UDP-N-ACETYLGLUCOSAMINE--N-ACETYLMURAMYL-(PENTAPEPTIDE) PYROPHOSPHORYL-UNDECAPRENOL N-ACETYLGLUCOSAMINE TRANSFERASE 1"/>
    <property type="match status" value="1"/>
</dbReference>
<evidence type="ECO:0000256" key="9">
    <source>
        <dbReference type="ARBA" id="ARBA00023316"/>
    </source>
</evidence>
<dbReference type="InterPro" id="IPR007235">
    <property type="entry name" value="Glyco_trans_28_C"/>
</dbReference>
<evidence type="ECO:0000256" key="3">
    <source>
        <dbReference type="ARBA" id="ARBA00022676"/>
    </source>
</evidence>
<evidence type="ECO:0000259" key="11">
    <source>
        <dbReference type="Pfam" id="PF03033"/>
    </source>
</evidence>